<dbReference type="GO" id="GO:0004430">
    <property type="term" value="F:1-phosphatidylinositol 4-kinase activity"/>
    <property type="evidence" value="ECO:0007669"/>
    <property type="project" value="UniProtKB-EC"/>
</dbReference>
<dbReference type="GO" id="GO:0046854">
    <property type="term" value="P:phosphatidylinositol phosphate biosynthetic process"/>
    <property type="evidence" value="ECO:0007669"/>
    <property type="project" value="InterPro"/>
</dbReference>
<sequence length="1494" mass="173859">MSTVRFCAGILSRYKTCYKLEKCDAVVELFEFYVDVLKAGEKYAVDVLIEFVDGMSTCVKRNRVSECNFGIVVDMIKTFENVELVDVLERDSFVDFVHCGLNMFYELTFSYCGVANAEEFVDAGIKVPMKVAVLNFEKIILHIKEKTFAGEDYNFKEYSKAVPILLKCCGICASIKRSKVFEKMKNDFQFVFSVDNEDLVESLKGFILMIYFDSDEKEEEAINYLCSFIKEMSNVFETFPFQTDELIELSARILFKIINKSKEKEIIIGKVFSVICFEDQDEDEVVYEGRMKIGILTLLFCYLLEFNKDRKGNESYVSFLNRLLCLNDNFIQTIFSKRLKLFFNNLSEDSMKILFEHLMKNVVKTKEAEFCTTNKCLIELINERNILKNVKYEIGKSFIQRFLQILHETRMNADFKFEYVSSLISIFSEFINTFNKFIKEEIKEEKIIKEYSEMFTEIWMNCVWLGILNEGHLNDFDEDAFSSMTENSPNINIEHLSLLNISSHPILSIDSLLKVSNEEKRSALICTCLSVHFQNKLKQCDFDCLFEYKTFRMRDSLIHEKIAIVLNKELDLYLEKASSLGIKKAQRFAISLISNSCSHFVEDCTFFVDKFVNLIELNKGLSTNYELMNFIKHFILEIYETCRREEIQDVYVKFKNENIKINLSVRIDKRKKALETFMMAMHDFPMNQLLDETLKTSRIEVKYDRPLVIGMKQLGIELTFSNMENVLRECIKNHNLFEFVNYFVCHKLELLPTLVRRLFKILLIKGKEKTNKNERKEKELNFDYSIHFNPIERDEIKLGFDVKDLLKALNLLTRFIYTIEQFIYVTEMTLNLLCEINSPLSVSNAFKLLSHLSIKIFHLLLISDAFFAANMISSLLEGFSTLANNCLEMPFDPNLNAVDLLNEIDQFKESITSRLTDTNSTNPSKIRNTLYERSFDCGEVLICICYTLESHFYSLYNTNLPKPLDPRDSFYTPDLLRNIFNLNQKLFVSIFTNPYFFDNKDVITFITSKANAFVDYPKCMQFVLNSYKKMNEEALCHRIPIPSAITVLEHKFSQKAILQNFCFRVLHSHSPHDNLFFIPQIVQALRLDGCGAVEEFILRTAFVSPQFAHQIIWNIKANMYPNELAPVFERIIKQIIDRFNPPDLEFYKREFDFFDKITSISGTLRPFVKKSKTEKKKKIDEELAKISVDPGVYLPSNPESTVIDIDYLSGRPLQSHAKAPFMATFHVKNNDGSEQWQSAIFKVGDDCRQDVLALQLVAIFRTIYSDLNLPLYLFPYRVVATGAGMGIIEVIPNSMSRDQMGREKLNDLYEFFILKFGKEHSNGFHKAKIAFIQSIAAYSIICYLLAIKDRHNGNIMIDEKGHIVHIGGINFESAPFKLTSEMLAIIDSDPNDYYYKLYETMCIQAFYVARKHYAMIVDSVSLMRNSGLPCFKGSEIVNLFLDQTVRKLENRFALHLHDTKVVQYVKNLILNSYESKRSKLYDSFQKQTNGIPYK</sequence>
<dbReference type="GO" id="GO:0005886">
    <property type="term" value="C:plasma membrane"/>
    <property type="evidence" value="ECO:0007669"/>
    <property type="project" value="TreeGrafter"/>
</dbReference>
<dbReference type="Gene3D" id="1.10.1070.11">
    <property type="entry name" value="Phosphatidylinositol 3-/4-kinase, catalytic domain"/>
    <property type="match status" value="1"/>
</dbReference>
<dbReference type="InterPro" id="IPR001263">
    <property type="entry name" value="PI3K_accessory_dom"/>
</dbReference>
<dbReference type="InterPro" id="IPR016024">
    <property type="entry name" value="ARM-type_fold"/>
</dbReference>
<keyword evidence="7" id="KW-0067">ATP-binding</keyword>
<dbReference type="Gene3D" id="3.30.1010.10">
    <property type="entry name" value="Phosphatidylinositol 3-kinase Catalytic Subunit, Chain A, domain 4"/>
    <property type="match status" value="1"/>
</dbReference>
<evidence type="ECO:0000256" key="4">
    <source>
        <dbReference type="ARBA" id="ARBA00022679"/>
    </source>
</evidence>
<evidence type="ECO:0000259" key="9">
    <source>
        <dbReference type="PROSITE" id="PS51545"/>
    </source>
</evidence>
<dbReference type="Proteomes" id="UP000281549">
    <property type="component" value="Unassembled WGS sequence"/>
</dbReference>
<evidence type="ECO:0000313" key="11">
    <source>
        <dbReference type="Proteomes" id="UP000281549"/>
    </source>
</evidence>
<feature type="domain" description="PI3K/PI4K catalytic" evidence="8">
    <location>
        <begin position="1207"/>
        <end position="1477"/>
    </location>
</feature>
<dbReference type="InterPro" id="IPR015433">
    <property type="entry name" value="PI3/4_kinase"/>
</dbReference>
<dbReference type="CDD" id="cd05167">
    <property type="entry name" value="PI4Kc_III_alpha"/>
    <property type="match status" value="1"/>
</dbReference>
<proteinExistence type="inferred from homology"/>
<dbReference type="Pfam" id="PF00613">
    <property type="entry name" value="PI3Ka"/>
    <property type="match status" value="1"/>
</dbReference>
<dbReference type="Gene3D" id="1.25.40.70">
    <property type="entry name" value="Phosphatidylinositol 3-kinase, accessory domain (PIK)"/>
    <property type="match status" value="1"/>
</dbReference>
<comment type="catalytic activity">
    <reaction evidence="1">
        <text>a 1,2-diacyl-sn-glycero-3-phospho-(1D-myo-inositol) + ATP = a 1,2-diacyl-sn-glycero-3-phospho-(1D-myo-inositol 4-phosphate) + ADP + H(+)</text>
        <dbReference type="Rhea" id="RHEA:19877"/>
        <dbReference type="ChEBI" id="CHEBI:15378"/>
        <dbReference type="ChEBI" id="CHEBI:30616"/>
        <dbReference type="ChEBI" id="CHEBI:57880"/>
        <dbReference type="ChEBI" id="CHEBI:58178"/>
        <dbReference type="ChEBI" id="CHEBI:456216"/>
        <dbReference type="EC" id="2.7.1.67"/>
    </reaction>
</comment>
<dbReference type="PROSITE" id="PS00916">
    <property type="entry name" value="PI3_4_KINASE_2"/>
    <property type="match status" value="1"/>
</dbReference>
<gene>
    <name evidence="10" type="ORF">ROZALSC1DRAFT_26895</name>
</gene>
<dbReference type="GO" id="GO:0005737">
    <property type="term" value="C:cytoplasm"/>
    <property type="evidence" value="ECO:0007669"/>
    <property type="project" value="TreeGrafter"/>
</dbReference>
<dbReference type="EC" id="2.7.1.67" evidence="3"/>
<dbReference type="SUPFAM" id="SSF48371">
    <property type="entry name" value="ARM repeat"/>
    <property type="match status" value="1"/>
</dbReference>
<dbReference type="InterPro" id="IPR042236">
    <property type="entry name" value="PI3K_accessory_sf"/>
</dbReference>
<dbReference type="PROSITE" id="PS00915">
    <property type="entry name" value="PI3_4_KINASE_1"/>
    <property type="match status" value="1"/>
</dbReference>
<dbReference type="PANTHER" id="PTHR10048:SF15">
    <property type="entry name" value="PHOSPHATIDYLINOSITOL 4-KINASE ALPHA"/>
    <property type="match status" value="1"/>
</dbReference>
<dbReference type="GO" id="GO:0005524">
    <property type="term" value="F:ATP binding"/>
    <property type="evidence" value="ECO:0007669"/>
    <property type="project" value="UniProtKB-KW"/>
</dbReference>
<reference evidence="11" key="1">
    <citation type="journal article" date="2018" name="Nat. Microbiol.">
        <title>Leveraging single-cell genomics to expand the fungal tree of life.</title>
        <authorList>
            <person name="Ahrendt S.R."/>
            <person name="Quandt C.A."/>
            <person name="Ciobanu D."/>
            <person name="Clum A."/>
            <person name="Salamov A."/>
            <person name="Andreopoulos B."/>
            <person name="Cheng J.F."/>
            <person name="Woyke T."/>
            <person name="Pelin A."/>
            <person name="Henrissat B."/>
            <person name="Reynolds N.K."/>
            <person name="Benny G.L."/>
            <person name="Smith M.E."/>
            <person name="James T.Y."/>
            <person name="Grigoriev I.V."/>
        </authorList>
    </citation>
    <scope>NUCLEOTIDE SEQUENCE [LARGE SCALE GENOMIC DNA]</scope>
    <source>
        <strain evidence="11">CSF55</strain>
    </source>
</reference>
<dbReference type="SUPFAM" id="SSF56112">
    <property type="entry name" value="Protein kinase-like (PK-like)"/>
    <property type="match status" value="1"/>
</dbReference>
<organism evidence="10 11">
    <name type="scientific">Rozella allomycis (strain CSF55)</name>
    <dbReference type="NCBI Taxonomy" id="988480"/>
    <lineage>
        <taxon>Eukaryota</taxon>
        <taxon>Fungi</taxon>
        <taxon>Fungi incertae sedis</taxon>
        <taxon>Cryptomycota</taxon>
        <taxon>Cryptomycota incertae sedis</taxon>
        <taxon>Rozella</taxon>
    </lineage>
</organism>
<evidence type="ECO:0000256" key="7">
    <source>
        <dbReference type="ARBA" id="ARBA00022840"/>
    </source>
</evidence>
<dbReference type="SMART" id="SM00146">
    <property type="entry name" value="PI3Kc"/>
    <property type="match status" value="1"/>
</dbReference>
<keyword evidence="4" id="KW-0808">Transferase</keyword>
<dbReference type="InterPro" id="IPR036940">
    <property type="entry name" value="PI3/4_kinase_cat_sf"/>
</dbReference>
<dbReference type="InterPro" id="IPR018936">
    <property type="entry name" value="PI3/4_kinase_CS"/>
</dbReference>
<dbReference type="PROSITE" id="PS50290">
    <property type="entry name" value="PI3_4_KINASE_3"/>
    <property type="match status" value="1"/>
</dbReference>
<comment type="similarity">
    <text evidence="2">Belongs to the PI3/PI4-kinase family. Type III PI4K subfamily.</text>
</comment>
<evidence type="ECO:0000256" key="2">
    <source>
        <dbReference type="ARBA" id="ARBA00006209"/>
    </source>
</evidence>
<protein>
    <recommendedName>
        <fullName evidence="3">1-phosphatidylinositol 4-kinase</fullName>
        <ecNumber evidence="3">2.7.1.67</ecNumber>
    </recommendedName>
</protein>
<dbReference type="PANTHER" id="PTHR10048">
    <property type="entry name" value="PHOSPHATIDYLINOSITOL KINASE"/>
    <property type="match status" value="1"/>
</dbReference>
<dbReference type="FunFam" id="3.30.1010.10:FF:000014">
    <property type="entry name" value="Phosphatidylinositol 4-kinase STT4"/>
    <property type="match status" value="1"/>
</dbReference>
<keyword evidence="6" id="KW-0418">Kinase</keyword>
<feature type="domain" description="PIK helical" evidence="9">
    <location>
        <begin position="962"/>
        <end position="1138"/>
    </location>
</feature>
<accession>A0A4P9YQ80</accession>
<dbReference type="GO" id="GO:0048015">
    <property type="term" value="P:phosphatidylinositol-mediated signaling"/>
    <property type="evidence" value="ECO:0007669"/>
    <property type="project" value="TreeGrafter"/>
</dbReference>
<dbReference type="SMART" id="SM00145">
    <property type="entry name" value="PI3Ka"/>
    <property type="match status" value="1"/>
</dbReference>
<keyword evidence="5" id="KW-0547">Nucleotide-binding</keyword>
<dbReference type="EMBL" id="ML004934">
    <property type="protein sequence ID" value="RKP21718.1"/>
    <property type="molecule type" value="Genomic_DNA"/>
</dbReference>
<evidence type="ECO:0000256" key="6">
    <source>
        <dbReference type="ARBA" id="ARBA00022777"/>
    </source>
</evidence>
<evidence type="ECO:0000256" key="3">
    <source>
        <dbReference type="ARBA" id="ARBA00012169"/>
    </source>
</evidence>
<name>A0A4P9YQ80_ROZAC</name>
<dbReference type="Pfam" id="PF00454">
    <property type="entry name" value="PI3_PI4_kinase"/>
    <property type="match status" value="1"/>
</dbReference>
<dbReference type="PROSITE" id="PS51545">
    <property type="entry name" value="PIK_HELICAL"/>
    <property type="match status" value="1"/>
</dbReference>
<evidence type="ECO:0000259" key="8">
    <source>
        <dbReference type="PROSITE" id="PS50290"/>
    </source>
</evidence>
<evidence type="ECO:0000256" key="1">
    <source>
        <dbReference type="ARBA" id="ARBA00001686"/>
    </source>
</evidence>
<dbReference type="InterPro" id="IPR000403">
    <property type="entry name" value="PI3/4_kinase_cat_dom"/>
</dbReference>
<evidence type="ECO:0000256" key="5">
    <source>
        <dbReference type="ARBA" id="ARBA00022741"/>
    </source>
</evidence>
<evidence type="ECO:0000313" key="10">
    <source>
        <dbReference type="EMBL" id="RKP21718.1"/>
    </source>
</evidence>
<dbReference type="InterPro" id="IPR011009">
    <property type="entry name" value="Kinase-like_dom_sf"/>
</dbReference>